<keyword evidence="1" id="KW-0812">Transmembrane</keyword>
<gene>
    <name evidence="2" type="ordered locus">EAE_19680</name>
</gene>
<protein>
    <recommendedName>
        <fullName evidence="4">DUF2474 domain-containing protein</fullName>
    </recommendedName>
</protein>
<dbReference type="Proteomes" id="UP000008881">
    <property type="component" value="Chromosome"/>
</dbReference>
<keyword evidence="1" id="KW-0472">Membrane</keyword>
<reference evidence="2 3" key="1">
    <citation type="journal article" date="2012" name="J. Bacteriol.">
        <title>Complete genome sequence of Enterobacter aerogenes KCTC 2190.</title>
        <authorList>
            <person name="Shin S.H."/>
            <person name="Kim S."/>
            <person name="Kim J.Y."/>
            <person name="Lee S."/>
            <person name="Um Y."/>
            <person name="Oh M.K."/>
            <person name="Kim Y.R."/>
            <person name="Lee J."/>
            <person name="Yang K.S."/>
        </authorList>
    </citation>
    <scope>NUCLEOTIDE SEQUENCE [LARGE SCALE GENOMIC DNA]</scope>
    <source>
        <strain evidence="2 3">KCTC 2190</strain>
    </source>
</reference>
<feature type="transmembrane region" description="Helical" evidence="1">
    <location>
        <begin position="20"/>
        <end position="44"/>
    </location>
</feature>
<proteinExistence type="predicted"/>
<dbReference type="InterPro" id="IPR018895">
    <property type="entry name" value="DUF2474"/>
</dbReference>
<name>A0A0H3FT03_KLEAK</name>
<dbReference type="GeneID" id="93312121"/>
<organism evidence="2 3">
    <name type="scientific">Klebsiella aerogenes (strain ATCC 13048 / DSM 30053 / CCUG 1429 / JCM 1235 / KCTC 2190 / NBRC 13534 / NCIMB 10102 / NCTC 10006 / CDC 819-56)</name>
    <name type="common">Enterobacter aerogenes</name>
    <dbReference type="NCBI Taxonomy" id="1028307"/>
    <lineage>
        <taxon>Bacteria</taxon>
        <taxon>Pseudomonadati</taxon>
        <taxon>Pseudomonadota</taxon>
        <taxon>Gammaproteobacteria</taxon>
        <taxon>Enterobacterales</taxon>
        <taxon>Enterobacteriaceae</taxon>
        <taxon>Klebsiella/Raoultella group</taxon>
        <taxon>Klebsiella</taxon>
    </lineage>
</organism>
<dbReference type="HOGENOM" id="CLU_203653_1_1_6"/>
<evidence type="ECO:0000313" key="3">
    <source>
        <dbReference type="Proteomes" id="UP000008881"/>
    </source>
</evidence>
<dbReference type="RefSeq" id="WP_015366503.1">
    <property type="nucleotide sequence ID" value="NC_015663.1"/>
</dbReference>
<dbReference type="PATRIC" id="fig|1028307.3.peg.3930"/>
<dbReference type="eggNOG" id="ENOG5033AGH">
    <property type="taxonomic scope" value="Bacteria"/>
</dbReference>
<keyword evidence="3" id="KW-1185">Reference proteome</keyword>
<dbReference type="KEGG" id="eae:EAE_19680"/>
<dbReference type="OrthoDB" id="6199137at2"/>
<dbReference type="EMBL" id="CP002824">
    <property type="protein sequence ID" value="AEG98843.1"/>
    <property type="molecule type" value="Genomic_DNA"/>
</dbReference>
<accession>A0A0H3FT03</accession>
<evidence type="ECO:0000256" key="1">
    <source>
        <dbReference type="SAM" id="Phobius"/>
    </source>
</evidence>
<sequence>MATQSDKTLTTHHRPFWRKLMWLVIIWGASVLALGVVATFFKLLMTAAGMRTH</sequence>
<evidence type="ECO:0008006" key="4">
    <source>
        <dbReference type="Google" id="ProtNLM"/>
    </source>
</evidence>
<dbReference type="Pfam" id="PF10617">
    <property type="entry name" value="DUF2474"/>
    <property type="match status" value="1"/>
</dbReference>
<keyword evidence="1" id="KW-1133">Transmembrane helix</keyword>
<evidence type="ECO:0000313" key="2">
    <source>
        <dbReference type="EMBL" id="AEG98843.1"/>
    </source>
</evidence>
<dbReference type="AlphaFoldDB" id="A0A0H3FT03"/>